<evidence type="ECO:0000313" key="3">
    <source>
        <dbReference type="EMBL" id="MBB4533701.1"/>
    </source>
</evidence>
<proteinExistence type="predicted"/>
<accession>A0A7W6V562</accession>
<keyword evidence="1" id="KW-0812">Transmembrane</keyword>
<evidence type="ECO:0000313" key="4">
    <source>
        <dbReference type="Proteomes" id="UP000523431"/>
    </source>
</evidence>
<dbReference type="AlphaFoldDB" id="A0A7W6V562"/>
<sequence length="40" mass="4529">MQDLKMTHLKSILRLLETYLLSAFILASLLAGPLIILFVK</sequence>
<name>A0A7W6V562_RHIET</name>
<keyword evidence="1" id="KW-1133">Transmembrane helix</keyword>
<organism evidence="2 5">
    <name type="scientific">Rhizobium etli</name>
    <dbReference type="NCBI Taxonomy" id="29449"/>
    <lineage>
        <taxon>Bacteria</taxon>
        <taxon>Pseudomonadati</taxon>
        <taxon>Pseudomonadota</taxon>
        <taxon>Alphaproteobacteria</taxon>
        <taxon>Hyphomicrobiales</taxon>
        <taxon>Rhizobiaceae</taxon>
        <taxon>Rhizobium/Agrobacterium group</taxon>
        <taxon>Rhizobium</taxon>
    </lineage>
</organism>
<dbReference type="Proteomes" id="UP000523431">
    <property type="component" value="Unassembled WGS sequence"/>
</dbReference>
<evidence type="ECO:0000313" key="5">
    <source>
        <dbReference type="Proteomes" id="UP000557344"/>
    </source>
</evidence>
<reference evidence="4 5" key="1">
    <citation type="submission" date="2020-08" db="EMBL/GenBank/DDBJ databases">
        <title>Genomic Encyclopedia of Type Strains, Phase IV (KMG-V): Genome sequencing to study the core and pangenomes of soil and plant-associated prokaryotes.</title>
        <authorList>
            <person name="Whitman W."/>
        </authorList>
    </citation>
    <scope>NUCLEOTIDE SEQUENCE [LARGE SCALE GENOMIC DNA]</scope>
    <source>
        <strain evidence="2 5">SEMIA 471</strain>
        <strain evidence="3 4">SEMIA 489</strain>
    </source>
</reference>
<dbReference type="RefSeq" id="WP_281421698.1">
    <property type="nucleotide sequence ID" value="NZ_JACIHU010000001.1"/>
</dbReference>
<gene>
    <name evidence="2" type="ORF">GGE46_000410</name>
    <name evidence="3" type="ORF">GGE57_000410</name>
</gene>
<dbReference type="EMBL" id="JACIHU010000001">
    <property type="protein sequence ID" value="MBB4477869.1"/>
    <property type="molecule type" value="Genomic_DNA"/>
</dbReference>
<evidence type="ECO:0000313" key="2">
    <source>
        <dbReference type="EMBL" id="MBB4477869.1"/>
    </source>
</evidence>
<keyword evidence="1" id="KW-0472">Membrane</keyword>
<evidence type="ECO:0000256" key="1">
    <source>
        <dbReference type="SAM" id="Phobius"/>
    </source>
</evidence>
<dbReference type="EMBL" id="JACIID010000001">
    <property type="protein sequence ID" value="MBB4533701.1"/>
    <property type="molecule type" value="Genomic_DNA"/>
</dbReference>
<feature type="transmembrane region" description="Helical" evidence="1">
    <location>
        <begin position="20"/>
        <end position="39"/>
    </location>
</feature>
<dbReference type="Proteomes" id="UP000557344">
    <property type="component" value="Unassembled WGS sequence"/>
</dbReference>
<protein>
    <submittedName>
        <fullName evidence="2">Uncharacterized protein</fullName>
    </submittedName>
</protein>
<comment type="caution">
    <text evidence="2">The sequence shown here is derived from an EMBL/GenBank/DDBJ whole genome shotgun (WGS) entry which is preliminary data.</text>
</comment>